<dbReference type="RefSeq" id="WP_132623522.1">
    <property type="nucleotide sequence ID" value="NZ_SMKV01000015.1"/>
</dbReference>
<reference evidence="2 3" key="1">
    <citation type="submission" date="2019-03" db="EMBL/GenBank/DDBJ databases">
        <title>Draft genome sequences of novel Actinobacteria.</title>
        <authorList>
            <person name="Sahin N."/>
            <person name="Ay H."/>
            <person name="Saygin H."/>
        </authorList>
    </citation>
    <scope>NUCLEOTIDE SEQUENCE [LARGE SCALE GENOMIC DNA]</scope>
    <source>
        <strain evidence="2 3">16K404</strain>
    </source>
</reference>
<gene>
    <name evidence="2" type="ORF">E1161_14235</name>
</gene>
<dbReference type="OrthoDB" id="3683763at2"/>
<name>A0A4R4UJH2_9PSEU</name>
<evidence type="ECO:0008006" key="4">
    <source>
        <dbReference type="Google" id="ProtNLM"/>
    </source>
</evidence>
<feature type="signal peptide" evidence="1">
    <location>
        <begin position="1"/>
        <end position="27"/>
    </location>
</feature>
<keyword evidence="3" id="KW-1185">Reference proteome</keyword>
<keyword evidence="1" id="KW-0732">Signal</keyword>
<protein>
    <recommendedName>
        <fullName evidence="4">Ig-like domain-containing protein</fullName>
    </recommendedName>
</protein>
<sequence>MRTGRRRTAAVAMIAAFSLSGAAAAQAATAQAVQWNPQNTVEPITLVSGTQLVMTANTGVEVRCDVVNGNVQAPVAGNPAVAGTVDSSGAPAAPTITDCTNTLAPSATTTVTPSGQWLATATSTGSVDISQASATVTISGTCTITVDNAAVPANGWDNGTHQLTANSTSSFPISESGLLCDGATSATLSGTLQLPAEVTIS</sequence>
<dbReference type="Proteomes" id="UP000294744">
    <property type="component" value="Unassembled WGS sequence"/>
</dbReference>
<dbReference type="EMBL" id="SMKV01000015">
    <property type="protein sequence ID" value="TDC92107.1"/>
    <property type="molecule type" value="Genomic_DNA"/>
</dbReference>
<feature type="chain" id="PRO_5020604763" description="Ig-like domain-containing protein" evidence="1">
    <location>
        <begin position="28"/>
        <end position="201"/>
    </location>
</feature>
<evidence type="ECO:0000313" key="2">
    <source>
        <dbReference type="EMBL" id="TDC92107.1"/>
    </source>
</evidence>
<organism evidence="2 3">
    <name type="scientific">Saccharopolyspora aridisoli</name>
    <dbReference type="NCBI Taxonomy" id="2530385"/>
    <lineage>
        <taxon>Bacteria</taxon>
        <taxon>Bacillati</taxon>
        <taxon>Actinomycetota</taxon>
        <taxon>Actinomycetes</taxon>
        <taxon>Pseudonocardiales</taxon>
        <taxon>Pseudonocardiaceae</taxon>
        <taxon>Saccharopolyspora</taxon>
    </lineage>
</organism>
<accession>A0A4R4UJH2</accession>
<comment type="caution">
    <text evidence="2">The sequence shown here is derived from an EMBL/GenBank/DDBJ whole genome shotgun (WGS) entry which is preliminary data.</text>
</comment>
<proteinExistence type="predicted"/>
<evidence type="ECO:0000313" key="3">
    <source>
        <dbReference type="Proteomes" id="UP000294744"/>
    </source>
</evidence>
<evidence type="ECO:0000256" key="1">
    <source>
        <dbReference type="SAM" id="SignalP"/>
    </source>
</evidence>
<dbReference type="AlphaFoldDB" id="A0A4R4UJH2"/>